<evidence type="ECO:0000256" key="1">
    <source>
        <dbReference type="SAM" id="MobiDB-lite"/>
    </source>
</evidence>
<dbReference type="AlphaFoldDB" id="A0A5B7IGE5"/>
<evidence type="ECO:0000313" key="2">
    <source>
        <dbReference type="EMBL" id="MPC79928.1"/>
    </source>
</evidence>
<comment type="caution">
    <text evidence="2">The sequence shown here is derived from an EMBL/GenBank/DDBJ whole genome shotgun (WGS) entry which is preliminary data.</text>
</comment>
<gene>
    <name evidence="2" type="ORF">E2C01_074484</name>
</gene>
<protein>
    <submittedName>
        <fullName evidence="2">Uncharacterized protein</fullName>
    </submittedName>
</protein>
<evidence type="ECO:0000313" key="3">
    <source>
        <dbReference type="Proteomes" id="UP000324222"/>
    </source>
</evidence>
<feature type="compositionally biased region" description="Basic and acidic residues" evidence="1">
    <location>
        <begin position="26"/>
        <end position="35"/>
    </location>
</feature>
<sequence length="85" mass="9530">MQPTHHKHTLKRHHLATHSSSTPSHVNERHHERTSPSHPRITTMATGNTSNLHSSDTRTPHSHTTQIGIMMKLSSESADTEQEGQ</sequence>
<feature type="region of interest" description="Disordered" evidence="1">
    <location>
        <begin position="1"/>
        <end position="85"/>
    </location>
</feature>
<dbReference type="Proteomes" id="UP000324222">
    <property type="component" value="Unassembled WGS sequence"/>
</dbReference>
<accession>A0A5B7IGE5</accession>
<organism evidence="2 3">
    <name type="scientific">Portunus trituberculatus</name>
    <name type="common">Swimming crab</name>
    <name type="synonym">Neptunus trituberculatus</name>
    <dbReference type="NCBI Taxonomy" id="210409"/>
    <lineage>
        <taxon>Eukaryota</taxon>
        <taxon>Metazoa</taxon>
        <taxon>Ecdysozoa</taxon>
        <taxon>Arthropoda</taxon>
        <taxon>Crustacea</taxon>
        <taxon>Multicrustacea</taxon>
        <taxon>Malacostraca</taxon>
        <taxon>Eumalacostraca</taxon>
        <taxon>Eucarida</taxon>
        <taxon>Decapoda</taxon>
        <taxon>Pleocyemata</taxon>
        <taxon>Brachyura</taxon>
        <taxon>Eubrachyura</taxon>
        <taxon>Portunoidea</taxon>
        <taxon>Portunidae</taxon>
        <taxon>Portuninae</taxon>
        <taxon>Portunus</taxon>
    </lineage>
</organism>
<dbReference type="EMBL" id="VSRR010052464">
    <property type="protein sequence ID" value="MPC79928.1"/>
    <property type="molecule type" value="Genomic_DNA"/>
</dbReference>
<feature type="compositionally biased region" description="Polar residues" evidence="1">
    <location>
        <begin position="43"/>
        <end position="54"/>
    </location>
</feature>
<proteinExistence type="predicted"/>
<feature type="compositionally biased region" description="Basic residues" evidence="1">
    <location>
        <begin position="1"/>
        <end position="16"/>
    </location>
</feature>
<reference evidence="2 3" key="1">
    <citation type="submission" date="2019-05" db="EMBL/GenBank/DDBJ databases">
        <title>Another draft genome of Portunus trituberculatus and its Hox gene families provides insights of decapod evolution.</title>
        <authorList>
            <person name="Jeong J.-H."/>
            <person name="Song I."/>
            <person name="Kim S."/>
            <person name="Choi T."/>
            <person name="Kim D."/>
            <person name="Ryu S."/>
            <person name="Kim W."/>
        </authorList>
    </citation>
    <scope>NUCLEOTIDE SEQUENCE [LARGE SCALE GENOMIC DNA]</scope>
    <source>
        <tissue evidence="2">Muscle</tissue>
    </source>
</reference>
<name>A0A5B7IGE5_PORTR</name>
<keyword evidence="3" id="KW-1185">Reference proteome</keyword>